<organism evidence="1 2">
    <name type="scientific">Onchocerca volvulus</name>
    <dbReference type="NCBI Taxonomy" id="6282"/>
    <lineage>
        <taxon>Eukaryota</taxon>
        <taxon>Metazoa</taxon>
        <taxon>Ecdysozoa</taxon>
        <taxon>Nematoda</taxon>
        <taxon>Chromadorea</taxon>
        <taxon>Rhabditida</taxon>
        <taxon>Spirurina</taxon>
        <taxon>Spiruromorpha</taxon>
        <taxon>Filarioidea</taxon>
        <taxon>Onchocercidae</taxon>
        <taxon>Onchocerca</taxon>
    </lineage>
</organism>
<dbReference type="Proteomes" id="UP000024404">
    <property type="component" value="Unassembled WGS sequence"/>
</dbReference>
<dbReference type="EnsemblMetazoa" id="OVOC2411.1">
    <property type="protein sequence ID" value="OVOC2411.1"/>
    <property type="gene ID" value="WBGene00239220"/>
</dbReference>
<evidence type="ECO:0000313" key="2">
    <source>
        <dbReference type="Proteomes" id="UP000024404"/>
    </source>
</evidence>
<evidence type="ECO:0000313" key="1">
    <source>
        <dbReference type="EnsemblMetazoa" id="OVOC2411.1"/>
    </source>
</evidence>
<keyword evidence="2" id="KW-1185">Reference proteome</keyword>
<reference evidence="1" key="2">
    <citation type="submission" date="2022-06" db="UniProtKB">
        <authorList>
            <consortium name="EnsemblMetazoa"/>
        </authorList>
    </citation>
    <scope>IDENTIFICATION</scope>
</reference>
<accession>A0A8R1XRY1</accession>
<dbReference type="EMBL" id="CMVM020000073">
    <property type="status" value="NOT_ANNOTATED_CDS"/>
    <property type="molecule type" value="Genomic_DNA"/>
</dbReference>
<proteinExistence type="predicted"/>
<protein>
    <submittedName>
        <fullName evidence="1">Uncharacterized protein</fullName>
    </submittedName>
</protein>
<sequence>MYSSKVRVYELIEHEEGKDKKGRSVKRHLFQTIGKEERKKKLKWKNELIVSKKITAKYCKRKEWSNLMVRILKMFIFQPKQGNEKLWIVIYHKKQ</sequence>
<dbReference type="AlphaFoldDB" id="A0A8R1XRY1"/>
<reference evidence="2" key="1">
    <citation type="submission" date="2013-10" db="EMBL/GenBank/DDBJ databases">
        <title>Genome sequencing of Onchocerca volvulus.</title>
        <authorList>
            <person name="Cotton J."/>
            <person name="Tsai J."/>
            <person name="Stanley E."/>
            <person name="Tracey A."/>
            <person name="Holroyd N."/>
            <person name="Lustigman S."/>
            <person name="Berriman M."/>
        </authorList>
    </citation>
    <scope>NUCLEOTIDE SEQUENCE</scope>
</reference>
<name>A0A8R1XRY1_ONCVO</name>